<dbReference type="InterPro" id="IPR010439">
    <property type="entry name" value="MUN_dom"/>
</dbReference>
<evidence type="ECO:0000259" key="15">
    <source>
        <dbReference type="PROSITE" id="PS51258"/>
    </source>
</evidence>
<dbReference type="PANTHER" id="PTHR12166">
    <property type="entry name" value="CALCIUM-DEPENDENT SECRETION ACTIVATOR"/>
    <property type="match status" value="1"/>
</dbReference>
<keyword evidence="7" id="KW-0770">Synapse</keyword>
<dbReference type="PROSITE" id="PS51258">
    <property type="entry name" value="MHD1"/>
    <property type="match status" value="1"/>
</dbReference>
<feature type="compositionally biased region" description="Basic and acidic residues" evidence="12">
    <location>
        <begin position="74"/>
        <end position="85"/>
    </location>
</feature>
<proteinExistence type="predicted"/>
<keyword evidence="4" id="KW-0479">Metal-binding</keyword>
<evidence type="ECO:0000313" key="17">
    <source>
        <dbReference type="Proteomes" id="UP000472271"/>
    </source>
</evidence>
<dbReference type="InParanoid" id="A0A673BA00"/>
<dbReference type="Pfam" id="PF25341">
    <property type="entry name" value="C2_CAPS"/>
    <property type="match status" value="1"/>
</dbReference>
<dbReference type="SMART" id="SM01145">
    <property type="entry name" value="DUF1041"/>
    <property type="match status" value="1"/>
</dbReference>
<dbReference type="PANTHER" id="PTHR12166:SF7">
    <property type="entry name" value="CALCIUM-DEPENDENT SECRETION ACTIVATOR 2"/>
    <property type="match status" value="1"/>
</dbReference>
<evidence type="ECO:0000259" key="14">
    <source>
        <dbReference type="PROSITE" id="PS50004"/>
    </source>
</evidence>
<dbReference type="GO" id="GO:0016079">
    <property type="term" value="P:synaptic vesicle exocytosis"/>
    <property type="evidence" value="ECO:0007669"/>
    <property type="project" value="InterPro"/>
</dbReference>
<dbReference type="GO" id="GO:0098978">
    <property type="term" value="C:glutamatergic synapse"/>
    <property type="evidence" value="ECO:0007669"/>
    <property type="project" value="TreeGrafter"/>
</dbReference>
<keyword evidence="8" id="KW-0446">Lipid-binding</keyword>
<sequence length="1302" mass="147650">MLDPSSSEDTGGESDPEVVQEPPRKAAPPSAGKRGGSGRTGAGAGAGGQQRQTAAPGGSAGKGGKDGNATGEEEERKEREQIQEEEDRKIKLQIYVFVLRCIAYPFNAKQPTDMARRQQKVNKQQLQAVKDRFLAFLNGETQIVADEAFCNAVRSYYEGFLKSERVSRMVQSGGCSANDFREVFKKNIERRVRSLPEIDGLSKETVLSSWIAKYDAIYRGDEDMRRQPQRAHLSAVSELILSKEQLYEMFQQILGIRKFEHQLLYNACQLDNVDEQAAQIRRELDGRLQLAEKIARERRYPKFISADMEALYVEELRSSVNLLMANLESLPVSKGGPDFKQKLKRSSMNNSFLDMGDEGDILSKSDVVLSFTLEIVIVEVQGLKSVAPNRIVYCTMEVEGGEKLQTDQAEASRPQWGTQGDFTTTHPLPSVKVKLFTESTGVLALEDKELGRVVLNPTTNGPKQAEFHRMVVPKNSQDTELKIKLAVRMDKPPNMKHSGYVYALGQRVWKRWKRRYFVLVQVSQYTFAMCSYREKKAEPQELMQLEGYTVDYCDPQPGLQGGRVFFNAVKEGDLVMFACDDEQDRVLWVQAMYRATGQSYKPIPPLQNKTTNCRGANQKPASPISLDPSQRQGVEGLISAAPCRFDHAALFTILQKNTLQHRMNDSFSCLGWFSPGQVFVLDEYCSRYGVRGCHRHLSYLKDLMDYSESNALVDPTLLHYSYAFCASHVHGNRPDGMGTVTMDEKEQFEAIRSQLMSLLENQITHFRYCFPFGRPDGALKATLSLQERVLMKDITTPVPPEEMKKLVQKCLEKAAQINYNQLIEYAQIKVDAQAAPEKRLEDMMRLGELCIEVLQQNDEHHSEVFNACVGLKTYIGSVTTAFSWWPEVMAEHAETFLSLYRSNMDAALQVQPVDSWNSFPLFQLLNNFLRTDPHLINGTFHKHLQELFVPLVVRYIDLMESSIAQSIHRGFEQETWQSVKSLTNNLASVPLPKVPSLPLTLPQMPSFSPPAWMGPNGSATSEDLFWKLDALQMFVLDLHWPEPEFARHLEQRLKLMASDMMEACVKRTKSAFDAKMQKASKSTDFRVALSVCTMFNVLMDAKKQCSKLCVLDTGQEQQYHSKIDVLIDETFKEMISSLVSKFAAVLDGVLSKLSRYDEGTFFSSILSFTVSSHVFKPGMDLADTYITFVRQNQDILRDRVNDELYIEKVFDQWYTGSMKAVCVWLTDRLDLQLHMYQLKTLIKIVKKTYRDFRLQGVLDGTLNNKSYETIYNRLTVEEATVAVKAGDGLQGISMRDSDEEDD</sequence>
<dbReference type="PROSITE" id="PS50003">
    <property type="entry name" value="PH_DOMAIN"/>
    <property type="match status" value="1"/>
</dbReference>
<dbReference type="FunFam" id="2.30.29.30:FF:000007">
    <property type="entry name" value="Calcium-dependent secretion activator 2 isoform B"/>
    <property type="match status" value="1"/>
</dbReference>
<evidence type="ECO:0000256" key="7">
    <source>
        <dbReference type="ARBA" id="ARBA00023018"/>
    </source>
</evidence>
<evidence type="ECO:0000256" key="5">
    <source>
        <dbReference type="ARBA" id="ARBA00022837"/>
    </source>
</evidence>
<dbReference type="SMART" id="SM00233">
    <property type="entry name" value="PH"/>
    <property type="match status" value="1"/>
</dbReference>
<keyword evidence="6" id="KW-0653">Protein transport</keyword>
<keyword evidence="10" id="KW-0968">Cytoplasmic vesicle</keyword>
<keyword evidence="3" id="KW-0268">Exocytosis</keyword>
<dbReference type="Gene3D" id="2.30.29.30">
    <property type="entry name" value="Pleckstrin-homology domain (PH domain)/Phosphotyrosine-binding domain (PTB)"/>
    <property type="match status" value="1"/>
</dbReference>
<evidence type="ECO:0000313" key="16">
    <source>
        <dbReference type="Ensembl" id="ENSSORP00005037293.1"/>
    </source>
</evidence>
<dbReference type="GO" id="GO:0008289">
    <property type="term" value="F:lipid binding"/>
    <property type="evidence" value="ECO:0007669"/>
    <property type="project" value="UniProtKB-KW"/>
</dbReference>
<evidence type="ECO:0000256" key="6">
    <source>
        <dbReference type="ARBA" id="ARBA00022927"/>
    </source>
</evidence>
<dbReference type="InterPro" id="IPR001849">
    <property type="entry name" value="PH_domain"/>
</dbReference>
<dbReference type="CDD" id="cd01234">
    <property type="entry name" value="PH_CADPS"/>
    <property type="match status" value="1"/>
</dbReference>
<evidence type="ECO:0000256" key="8">
    <source>
        <dbReference type="ARBA" id="ARBA00023121"/>
    </source>
</evidence>
<feature type="domain" description="C2" evidence="14">
    <location>
        <begin position="354"/>
        <end position="471"/>
    </location>
</feature>
<evidence type="ECO:0000259" key="13">
    <source>
        <dbReference type="PROSITE" id="PS50003"/>
    </source>
</evidence>
<name>A0A673BA00_9TELE</name>
<feature type="compositionally biased region" description="Gly residues" evidence="12">
    <location>
        <begin position="33"/>
        <end position="48"/>
    </location>
</feature>
<evidence type="ECO:0000256" key="4">
    <source>
        <dbReference type="ARBA" id="ARBA00022723"/>
    </source>
</evidence>
<feature type="domain" description="MHD1" evidence="15">
    <location>
        <begin position="902"/>
        <end position="1068"/>
    </location>
</feature>
<reference evidence="16" key="1">
    <citation type="submission" date="2019-06" db="EMBL/GenBank/DDBJ databases">
        <authorList>
            <consortium name="Wellcome Sanger Institute Data Sharing"/>
        </authorList>
    </citation>
    <scope>NUCLEOTIDE SEQUENCE [LARGE SCALE GENOMIC DNA]</scope>
</reference>
<dbReference type="Pfam" id="PF00169">
    <property type="entry name" value="PH"/>
    <property type="match status" value="1"/>
</dbReference>
<keyword evidence="5" id="KW-0106">Calcium</keyword>
<comment type="subcellular location">
    <subcellularLocation>
        <location evidence="1">Cytoplasmic vesicle membrane</location>
    </subcellularLocation>
    <subcellularLocation>
        <location evidence="11">Synapse</location>
    </subcellularLocation>
</comment>
<keyword evidence="9" id="KW-0472">Membrane</keyword>
<evidence type="ECO:0000256" key="3">
    <source>
        <dbReference type="ARBA" id="ARBA00022483"/>
    </source>
</evidence>
<dbReference type="InterPro" id="IPR000008">
    <property type="entry name" value="C2_dom"/>
</dbReference>
<evidence type="ECO:0000256" key="10">
    <source>
        <dbReference type="ARBA" id="ARBA00023329"/>
    </source>
</evidence>
<dbReference type="GO" id="GO:0015031">
    <property type="term" value="P:protein transport"/>
    <property type="evidence" value="ECO:0007669"/>
    <property type="project" value="UniProtKB-KW"/>
</dbReference>
<dbReference type="Proteomes" id="UP000472271">
    <property type="component" value="Chromosome 6"/>
</dbReference>
<feature type="domain" description="PH" evidence="13">
    <location>
        <begin position="494"/>
        <end position="597"/>
    </location>
</feature>
<evidence type="ECO:0000256" key="2">
    <source>
        <dbReference type="ARBA" id="ARBA00022448"/>
    </source>
</evidence>
<dbReference type="Ensembl" id="ENSSORT00005038267.1">
    <property type="protein sequence ID" value="ENSSORP00005037293.1"/>
    <property type="gene ID" value="ENSSORG00005016076.1"/>
</dbReference>
<evidence type="ECO:0000256" key="11">
    <source>
        <dbReference type="ARBA" id="ARBA00034103"/>
    </source>
</evidence>
<organism evidence="16 17">
    <name type="scientific">Sphaeramia orbicularis</name>
    <name type="common">orbiculate cardinalfish</name>
    <dbReference type="NCBI Taxonomy" id="375764"/>
    <lineage>
        <taxon>Eukaryota</taxon>
        <taxon>Metazoa</taxon>
        <taxon>Chordata</taxon>
        <taxon>Craniata</taxon>
        <taxon>Vertebrata</taxon>
        <taxon>Euteleostomi</taxon>
        <taxon>Actinopterygii</taxon>
        <taxon>Neopterygii</taxon>
        <taxon>Teleostei</taxon>
        <taxon>Neoteleostei</taxon>
        <taxon>Acanthomorphata</taxon>
        <taxon>Gobiaria</taxon>
        <taxon>Kurtiformes</taxon>
        <taxon>Apogonoidei</taxon>
        <taxon>Apogonidae</taxon>
        <taxon>Apogoninae</taxon>
        <taxon>Sphaeramia</taxon>
    </lineage>
</organism>
<protein>
    <submittedName>
        <fullName evidence="16">Calcium dependent secretion activator 2</fullName>
    </submittedName>
</protein>
<dbReference type="GO" id="GO:0046872">
    <property type="term" value="F:metal ion binding"/>
    <property type="evidence" value="ECO:0007669"/>
    <property type="project" value="UniProtKB-KW"/>
</dbReference>
<dbReference type="InterPro" id="IPR057457">
    <property type="entry name" value="CAPS_C2"/>
</dbReference>
<dbReference type="GO" id="GO:1990504">
    <property type="term" value="P:dense core granule exocytosis"/>
    <property type="evidence" value="ECO:0007669"/>
    <property type="project" value="InterPro"/>
</dbReference>
<gene>
    <name evidence="16" type="primary">cadps2</name>
</gene>
<evidence type="ECO:0000256" key="12">
    <source>
        <dbReference type="SAM" id="MobiDB-lite"/>
    </source>
</evidence>
<dbReference type="GO" id="GO:0045921">
    <property type="term" value="P:positive regulation of exocytosis"/>
    <property type="evidence" value="ECO:0007669"/>
    <property type="project" value="TreeGrafter"/>
</dbReference>
<keyword evidence="17" id="KW-1185">Reference proteome</keyword>
<evidence type="ECO:0000256" key="1">
    <source>
        <dbReference type="ARBA" id="ARBA00004156"/>
    </source>
</evidence>
<keyword evidence="2" id="KW-0813">Transport</keyword>
<dbReference type="GO" id="GO:0030659">
    <property type="term" value="C:cytoplasmic vesicle membrane"/>
    <property type="evidence" value="ECO:0007669"/>
    <property type="project" value="UniProtKB-SubCell"/>
</dbReference>
<dbReference type="InterPro" id="IPR033227">
    <property type="entry name" value="CAPS"/>
</dbReference>
<dbReference type="Pfam" id="PF06292">
    <property type="entry name" value="MUN"/>
    <property type="match status" value="2"/>
</dbReference>
<dbReference type="PROSITE" id="PS50004">
    <property type="entry name" value="C2"/>
    <property type="match status" value="1"/>
</dbReference>
<reference evidence="16" key="2">
    <citation type="submission" date="2025-08" db="UniProtKB">
        <authorList>
            <consortium name="Ensembl"/>
        </authorList>
    </citation>
    <scope>IDENTIFICATION</scope>
</reference>
<evidence type="ECO:0000256" key="9">
    <source>
        <dbReference type="ARBA" id="ARBA00023136"/>
    </source>
</evidence>
<accession>A0A673BA00</accession>
<dbReference type="SUPFAM" id="SSF50729">
    <property type="entry name" value="PH domain-like"/>
    <property type="match status" value="1"/>
</dbReference>
<reference evidence="16" key="3">
    <citation type="submission" date="2025-09" db="UniProtKB">
        <authorList>
            <consortium name="Ensembl"/>
        </authorList>
    </citation>
    <scope>IDENTIFICATION</scope>
</reference>
<feature type="region of interest" description="Disordered" evidence="12">
    <location>
        <begin position="1"/>
        <end position="85"/>
    </location>
</feature>
<dbReference type="InterPro" id="IPR014770">
    <property type="entry name" value="Munc13_1"/>
</dbReference>
<dbReference type="InterPro" id="IPR011993">
    <property type="entry name" value="PH-like_dom_sf"/>
</dbReference>
<dbReference type="GO" id="GO:0098793">
    <property type="term" value="C:presynapse"/>
    <property type="evidence" value="ECO:0007669"/>
    <property type="project" value="GOC"/>
</dbReference>